<dbReference type="AlphaFoldDB" id="A0A453A5H0"/>
<proteinExistence type="predicted"/>
<reference evidence="5" key="3">
    <citation type="journal article" date="2017" name="Nature">
        <title>Genome sequence of the progenitor of the wheat D genome Aegilops tauschii.</title>
        <authorList>
            <person name="Luo M.C."/>
            <person name="Gu Y.Q."/>
            <person name="Puiu D."/>
            <person name="Wang H."/>
            <person name="Twardziok S.O."/>
            <person name="Deal K.R."/>
            <person name="Huo N."/>
            <person name="Zhu T."/>
            <person name="Wang L."/>
            <person name="Wang Y."/>
            <person name="McGuire P.E."/>
            <person name="Liu S."/>
            <person name="Long H."/>
            <person name="Ramasamy R.K."/>
            <person name="Rodriguez J.C."/>
            <person name="Van S.L."/>
            <person name="Yuan L."/>
            <person name="Wang Z."/>
            <person name="Xia Z."/>
            <person name="Xiao L."/>
            <person name="Anderson O.D."/>
            <person name="Ouyang S."/>
            <person name="Liang Y."/>
            <person name="Zimin A.V."/>
            <person name="Pertea G."/>
            <person name="Qi P."/>
            <person name="Bennetzen J.L."/>
            <person name="Dai X."/>
            <person name="Dawson M.W."/>
            <person name="Muller H.G."/>
            <person name="Kugler K."/>
            <person name="Rivarola-Duarte L."/>
            <person name="Spannagl M."/>
            <person name="Mayer K.F.X."/>
            <person name="Lu F.H."/>
            <person name="Bevan M.W."/>
            <person name="Leroy P."/>
            <person name="Li P."/>
            <person name="You F.M."/>
            <person name="Sun Q."/>
            <person name="Liu Z."/>
            <person name="Lyons E."/>
            <person name="Wicker T."/>
            <person name="Salzberg S.L."/>
            <person name="Devos K.M."/>
            <person name="Dvorak J."/>
        </authorList>
    </citation>
    <scope>NUCLEOTIDE SEQUENCE [LARGE SCALE GENOMIC DNA]</scope>
    <source>
        <strain evidence="5">cv. AL8/78</strain>
    </source>
</reference>
<keyword evidence="3" id="KW-0677">Repeat</keyword>
<feature type="domain" description="NLE" evidence="4">
    <location>
        <begin position="12"/>
        <end position="71"/>
    </location>
</feature>
<dbReference type="InterPro" id="IPR012972">
    <property type="entry name" value="NLE"/>
</dbReference>
<reference evidence="6" key="1">
    <citation type="journal article" date="2014" name="Science">
        <title>Ancient hybridizations among the ancestral genomes of bread wheat.</title>
        <authorList>
            <consortium name="International Wheat Genome Sequencing Consortium,"/>
            <person name="Marcussen T."/>
            <person name="Sandve S.R."/>
            <person name="Heier L."/>
            <person name="Spannagl M."/>
            <person name="Pfeifer M."/>
            <person name="Jakobsen K.S."/>
            <person name="Wulff B.B."/>
            <person name="Steuernagel B."/>
            <person name="Mayer K.F."/>
            <person name="Olsen O.A."/>
        </authorList>
    </citation>
    <scope>NUCLEOTIDE SEQUENCE [LARGE SCALE GENOMIC DNA]</scope>
    <source>
        <strain evidence="6">cv. AL8/78</strain>
    </source>
</reference>
<keyword evidence="6" id="KW-1185">Reference proteome</keyword>
<dbReference type="Proteomes" id="UP000015105">
    <property type="component" value="Chromosome 1D"/>
</dbReference>
<dbReference type="EnsemblPlants" id="AET1Gv21045800.12">
    <property type="protein sequence ID" value="AET1Gv21045800.12"/>
    <property type="gene ID" value="AET1Gv21045800"/>
</dbReference>
<reference evidence="5" key="4">
    <citation type="submission" date="2019-03" db="UniProtKB">
        <authorList>
            <consortium name="EnsemblPlants"/>
        </authorList>
    </citation>
    <scope>IDENTIFICATION</scope>
</reference>
<name>A0A453A5H0_AEGTS</name>
<dbReference type="Pfam" id="PF08154">
    <property type="entry name" value="NLE"/>
    <property type="match status" value="1"/>
</dbReference>
<dbReference type="GO" id="GO:0005634">
    <property type="term" value="C:nucleus"/>
    <property type="evidence" value="ECO:0007669"/>
    <property type="project" value="UniProtKB-SubCell"/>
</dbReference>
<evidence type="ECO:0000313" key="6">
    <source>
        <dbReference type="Proteomes" id="UP000015105"/>
    </source>
</evidence>
<evidence type="ECO:0000259" key="4">
    <source>
        <dbReference type="Pfam" id="PF08154"/>
    </source>
</evidence>
<reference evidence="5" key="5">
    <citation type="journal article" date="2021" name="G3 (Bethesda)">
        <title>Aegilops tauschii genome assembly Aet v5.0 features greater sequence contiguity and improved annotation.</title>
        <authorList>
            <person name="Wang L."/>
            <person name="Zhu T."/>
            <person name="Rodriguez J.C."/>
            <person name="Deal K.R."/>
            <person name="Dubcovsky J."/>
            <person name="McGuire P.E."/>
            <person name="Lux T."/>
            <person name="Spannagl M."/>
            <person name="Mayer K.F.X."/>
            <person name="Baldrich P."/>
            <person name="Meyers B.C."/>
            <person name="Huo N."/>
            <person name="Gu Y.Q."/>
            <person name="Zhou H."/>
            <person name="Devos K.M."/>
            <person name="Bennetzen J.L."/>
            <person name="Unver T."/>
            <person name="Budak H."/>
            <person name="Gulick P.J."/>
            <person name="Galiba G."/>
            <person name="Kalapos B."/>
            <person name="Nelson D.R."/>
            <person name="Li P."/>
            <person name="You F.M."/>
            <person name="Luo M.C."/>
            <person name="Dvorak J."/>
        </authorList>
    </citation>
    <scope>NUCLEOTIDE SEQUENCE [LARGE SCALE GENOMIC DNA]</scope>
    <source>
        <strain evidence="5">cv. AL8/78</strain>
    </source>
</reference>
<evidence type="ECO:0000313" key="5">
    <source>
        <dbReference type="EnsemblPlants" id="AET1Gv21045800.12"/>
    </source>
</evidence>
<organism evidence="5 6">
    <name type="scientific">Aegilops tauschii subsp. strangulata</name>
    <name type="common">Goatgrass</name>
    <dbReference type="NCBI Taxonomy" id="200361"/>
    <lineage>
        <taxon>Eukaryota</taxon>
        <taxon>Viridiplantae</taxon>
        <taxon>Streptophyta</taxon>
        <taxon>Embryophyta</taxon>
        <taxon>Tracheophyta</taxon>
        <taxon>Spermatophyta</taxon>
        <taxon>Magnoliopsida</taxon>
        <taxon>Liliopsida</taxon>
        <taxon>Poales</taxon>
        <taxon>Poaceae</taxon>
        <taxon>BOP clade</taxon>
        <taxon>Pooideae</taxon>
        <taxon>Triticodae</taxon>
        <taxon>Triticeae</taxon>
        <taxon>Triticinae</taxon>
        <taxon>Aegilops</taxon>
    </lineage>
</organism>
<comment type="subcellular location">
    <subcellularLocation>
        <location evidence="1">Nucleus</location>
    </subcellularLocation>
</comment>
<evidence type="ECO:0000256" key="2">
    <source>
        <dbReference type="ARBA" id="ARBA00022574"/>
    </source>
</evidence>
<evidence type="ECO:0000256" key="1">
    <source>
        <dbReference type="ARBA" id="ARBA00004123"/>
    </source>
</evidence>
<evidence type="ECO:0000256" key="3">
    <source>
        <dbReference type="ARBA" id="ARBA00022737"/>
    </source>
</evidence>
<sequence length="77" mass="8145">DGAGGNGSSGSVMCQLVSAEGEQLGAALYLPHNVGPPQLQDIVNQLLHNEDKLPYAFYVGDEELSLQLGAFMQRNNG</sequence>
<keyword evidence="2" id="KW-0853">WD repeat</keyword>
<reference evidence="6" key="2">
    <citation type="journal article" date="2017" name="Nat. Plants">
        <title>The Aegilops tauschii genome reveals multiple impacts of transposons.</title>
        <authorList>
            <person name="Zhao G."/>
            <person name="Zou C."/>
            <person name="Li K."/>
            <person name="Wang K."/>
            <person name="Li T."/>
            <person name="Gao L."/>
            <person name="Zhang X."/>
            <person name="Wang H."/>
            <person name="Yang Z."/>
            <person name="Liu X."/>
            <person name="Jiang W."/>
            <person name="Mao L."/>
            <person name="Kong X."/>
            <person name="Jiao Y."/>
            <person name="Jia J."/>
        </authorList>
    </citation>
    <scope>NUCLEOTIDE SEQUENCE [LARGE SCALE GENOMIC DNA]</scope>
    <source>
        <strain evidence="6">cv. AL8/78</strain>
    </source>
</reference>
<accession>A0A453A5H0</accession>
<dbReference type="Gramene" id="AET1Gv21045800.12">
    <property type="protein sequence ID" value="AET1Gv21045800.12"/>
    <property type="gene ID" value="AET1Gv21045800"/>
</dbReference>
<protein>
    <recommendedName>
        <fullName evidence="4">NLE domain-containing protein</fullName>
    </recommendedName>
</protein>